<feature type="domain" description="SH3b" evidence="1">
    <location>
        <begin position="27"/>
        <end position="99"/>
    </location>
</feature>
<dbReference type="Pfam" id="PF08239">
    <property type="entry name" value="SH3_3"/>
    <property type="match status" value="1"/>
</dbReference>
<feature type="non-terminal residue" evidence="2">
    <location>
        <position position="115"/>
    </location>
</feature>
<dbReference type="AlphaFoldDB" id="A0A382T0Z8"/>
<protein>
    <recommendedName>
        <fullName evidence="1">SH3b domain-containing protein</fullName>
    </recommendedName>
</protein>
<dbReference type="EMBL" id="UINC01133130">
    <property type="protein sequence ID" value="SVD15880.1"/>
    <property type="molecule type" value="Genomic_DNA"/>
</dbReference>
<dbReference type="InterPro" id="IPR003646">
    <property type="entry name" value="SH3-like_bac-type"/>
</dbReference>
<accession>A0A382T0Z8</accession>
<organism evidence="2">
    <name type="scientific">marine metagenome</name>
    <dbReference type="NCBI Taxonomy" id="408172"/>
    <lineage>
        <taxon>unclassified sequences</taxon>
        <taxon>metagenomes</taxon>
        <taxon>ecological metagenomes</taxon>
    </lineage>
</organism>
<gene>
    <name evidence="2" type="ORF">METZ01_LOCUS368734</name>
</gene>
<evidence type="ECO:0000259" key="1">
    <source>
        <dbReference type="Pfam" id="PF08239"/>
    </source>
</evidence>
<proteinExistence type="predicted"/>
<sequence>MKKLILLLLFIPLVSFGQMDYYVSAKGGLNVREQPNSNSKKVAALIYRQKVTIESKTGVKLTINDTDKETGVTKAIEGEWVEITSEEKIRGYVFDGFLKGVKSGTDFYTLTIEGN</sequence>
<evidence type="ECO:0000313" key="2">
    <source>
        <dbReference type="EMBL" id="SVD15880.1"/>
    </source>
</evidence>
<name>A0A382T0Z8_9ZZZZ</name>
<dbReference type="Gene3D" id="2.30.30.40">
    <property type="entry name" value="SH3 Domains"/>
    <property type="match status" value="1"/>
</dbReference>
<reference evidence="2" key="1">
    <citation type="submission" date="2018-05" db="EMBL/GenBank/DDBJ databases">
        <authorList>
            <person name="Lanie J.A."/>
            <person name="Ng W.-L."/>
            <person name="Kazmierczak K.M."/>
            <person name="Andrzejewski T.M."/>
            <person name="Davidsen T.M."/>
            <person name="Wayne K.J."/>
            <person name="Tettelin H."/>
            <person name="Glass J.I."/>
            <person name="Rusch D."/>
            <person name="Podicherti R."/>
            <person name="Tsui H.-C.T."/>
            <person name="Winkler M.E."/>
        </authorList>
    </citation>
    <scope>NUCLEOTIDE SEQUENCE</scope>
</reference>